<dbReference type="EMBL" id="CAIF01000277">
    <property type="protein sequence ID" value="CCH46858.1"/>
    <property type="molecule type" value="Genomic_DNA"/>
</dbReference>
<feature type="compositionally biased region" description="Low complexity" evidence="1">
    <location>
        <begin position="248"/>
        <end position="277"/>
    </location>
</feature>
<reference evidence="2 3" key="1">
    <citation type="journal article" date="2012" name="Eukaryot. Cell">
        <title>Draft genome sequence of Wickerhamomyces ciferrii NRRL Y-1031 F-60-10.</title>
        <authorList>
            <person name="Schneider J."/>
            <person name="Andrea H."/>
            <person name="Blom J."/>
            <person name="Jaenicke S."/>
            <person name="Ruckert C."/>
            <person name="Schorsch C."/>
            <person name="Szczepanowski R."/>
            <person name="Farwick M."/>
            <person name="Goesmann A."/>
            <person name="Puhler A."/>
            <person name="Schaffer S."/>
            <person name="Tauch A."/>
            <person name="Kohler T."/>
            <person name="Brinkrolf K."/>
        </authorList>
    </citation>
    <scope>NUCLEOTIDE SEQUENCE [LARGE SCALE GENOMIC DNA]</scope>
    <source>
        <strain evidence="3">ATCC 14091 / BCRC 22168 / CBS 111 / JCM 3599 / NBRC 0793 / NRRL Y-1031 F-60-10</strain>
    </source>
</reference>
<protein>
    <submittedName>
        <fullName evidence="2">Sporulation-specific protein</fullName>
    </submittedName>
</protein>
<dbReference type="Proteomes" id="UP000009328">
    <property type="component" value="Unassembled WGS sequence"/>
</dbReference>
<evidence type="ECO:0000256" key="1">
    <source>
        <dbReference type="SAM" id="MobiDB-lite"/>
    </source>
</evidence>
<dbReference type="HOGENOM" id="CLU_963790_0_0_1"/>
<feature type="compositionally biased region" description="Polar residues" evidence="1">
    <location>
        <begin position="278"/>
        <end position="289"/>
    </location>
</feature>
<evidence type="ECO:0000313" key="2">
    <source>
        <dbReference type="EMBL" id="CCH46858.1"/>
    </source>
</evidence>
<dbReference type="InParanoid" id="K0L0B1"/>
<dbReference type="AlphaFoldDB" id="K0L0B1"/>
<name>K0L0B1_WICCF</name>
<dbReference type="Pfam" id="PF17316">
    <property type="entry name" value="Perilipin_2"/>
    <property type="match status" value="1"/>
</dbReference>
<proteinExistence type="predicted"/>
<keyword evidence="3" id="KW-1185">Reference proteome</keyword>
<organism evidence="2 3">
    <name type="scientific">Wickerhamomyces ciferrii (strain ATCC 14091 / BCRC 22168 / CBS 111 / JCM 3599 / NBRC 0793 / NRRL Y-1031 F-60-10)</name>
    <name type="common">Yeast</name>
    <name type="synonym">Pichia ciferrii</name>
    <dbReference type="NCBI Taxonomy" id="1206466"/>
    <lineage>
        <taxon>Eukaryota</taxon>
        <taxon>Fungi</taxon>
        <taxon>Dikarya</taxon>
        <taxon>Ascomycota</taxon>
        <taxon>Saccharomycotina</taxon>
        <taxon>Saccharomycetes</taxon>
        <taxon>Phaffomycetales</taxon>
        <taxon>Wickerhamomycetaceae</taxon>
        <taxon>Wickerhamomyces</taxon>
    </lineage>
</organism>
<feature type="region of interest" description="Disordered" evidence="1">
    <location>
        <begin position="240"/>
        <end position="289"/>
    </location>
</feature>
<sequence length="289" mass="32823">MSESIQKIVNDNYITKLRKESKVLTHIYNYPIIKEIDDYILSIFIFNYFATLFSKLIYDFKKGVLEQYFKFIVDGLDYIDGIVDIYILSNLDHYIPLVKSTHLKDLYPWVLADNIYKFILNKYKEIRSKVKPVVEENTNSVLKPINSNWSKLNDQFLPKTVESIIPEQPINNSELNKSYNLTHETFDRSKKLIENKFNSIKNYPTKISKLFNENLSKSDQNIPKALANTSLEISNKTLSNLGLKPNETSSKINGNGNGNGASSSTSQGSNSSQINGNIPTTNGEVSVGA</sequence>
<evidence type="ECO:0000313" key="3">
    <source>
        <dbReference type="Proteomes" id="UP000009328"/>
    </source>
</evidence>
<comment type="caution">
    <text evidence="2">The sequence shown here is derived from an EMBL/GenBank/DDBJ whole genome shotgun (WGS) entry which is preliminary data.</text>
</comment>
<accession>K0L0B1</accession>
<gene>
    <name evidence="2" type="ORF">BN7_6460</name>
</gene>